<feature type="region of interest" description="Disordered" evidence="1">
    <location>
        <begin position="147"/>
        <end position="179"/>
    </location>
</feature>
<dbReference type="Proteomes" id="UP000024533">
    <property type="component" value="Unassembled WGS sequence"/>
</dbReference>
<name>A0A059JE91_TRIIM</name>
<keyword evidence="2" id="KW-0812">Transmembrane</keyword>
<proteinExistence type="predicted"/>
<dbReference type="EMBL" id="AOKY01000160">
    <property type="protein sequence ID" value="KDB26119.1"/>
    <property type="molecule type" value="Genomic_DNA"/>
</dbReference>
<evidence type="ECO:0000256" key="3">
    <source>
        <dbReference type="SAM" id="SignalP"/>
    </source>
</evidence>
<feature type="chain" id="PRO_5001574882" evidence="3">
    <location>
        <begin position="21"/>
        <end position="250"/>
    </location>
</feature>
<keyword evidence="2" id="KW-0472">Membrane</keyword>
<evidence type="ECO:0000256" key="2">
    <source>
        <dbReference type="SAM" id="Phobius"/>
    </source>
</evidence>
<evidence type="ECO:0000313" key="5">
    <source>
        <dbReference type="Proteomes" id="UP000024533"/>
    </source>
</evidence>
<keyword evidence="5" id="KW-1185">Reference proteome</keyword>
<feature type="compositionally biased region" description="Low complexity" evidence="1">
    <location>
        <begin position="147"/>
        <end position="165"/>
    </location>
</feature>
<evidence type="ECO:0000256" key="1">
    <source>
        <dbReference type="SAM" id="MobiDB-lite"/>
    </source>
</evidence>
<keyword evidence="3" id="KW-0732">Signal</keyword>
<comment type="caution">
    <text evidence="4">The sequence shown here is derived from an EMBL/GenBank/DDBJ whole genome shotgun (WGS) entry which is preliminary data.</text>
</comment>
<dbReference type="HOGENOM" id="CLU_070374_0_0_1"/>
<dbReference type="OrthoDB" id="5390143at2759"/>
<gene>
    <name evidence="4" type="ORF">H109_02126</name>
</gene>
<feature type="transmembrane region" description="Helical" evidence="2">
    <location>
        <begin position="182"/>
        <end position="207"/>
    </location>
</feature>
<sequence>MRSLVLTVISLLSSALICVATDNGFLIPPGFGVEGNFRDNPQYRIGEIINVTWVTDDLAVDLLLGIRLPNEPGVPGKSLEYITIQRLFPERFYRWIVDLDSFPQAKDVLDEKGLAVLFFLISEPGHGTDSKFRSHYFNVTKSALPTTASTTPPATATATIPTPTSTSPPSPSEPATATSPSAAVIGGGVGGAVGGLLLLGALGYFVWRHNHNKKRVLPGPMMQYSHSPVTRHKAWLTSELDGRPVIHEAP</sequence>
<accession>A0A059JE91</accession>
<keyword evidence="2" id="KW-1133">Transmembrane helix</keyword>
<dbReference type="STRING" id="1215338.A0A059JE91"/>
<dbReference type="OMA" id="EANKFMM"/>
<dbReference type="AlphaFoldDB" id="A0A059JE91"/>
<organism evidence="4 5">
    <name type="scientific">Trichophyton interdigitale (strain MR816)</name>
    <dbReference type="NCBI Taxonomy" id="1215338"/>
    <lineage>
        <taxon>Eukaryota</taxon>
        <taxon>Fungi</taxon>
        <taxon>Dikarya</taxon>
        <taxon>Ascomycota</taxon>
        <taxon>Pezizomycotina</taxon>
        <taxon>Eurotiomycetes</taxon>
        <taxon>Eurotiomycetidae</taxon>
        <taxon>Onygenales</taxon>
        <taxon>Arthrodermataceae</taxon>
        <taxon>Trichophyton</taxon>
    </lineage>
</organism>
<feature type="signal peptide" evidence="3">
    <location>
        <begin position="1"/>
        <end position="20"/>
    </location>
</feature>
<reference evidence="4 5" key="1">
    <citation type="submission" date="2014-02" db="EMBL/GenBank/DDBJ databases">
        <title>The Genome Sequence of Trichophyton interdigitale MR816.</title>
        <authorList>
            <consortium name="The Broad Institute Genomics Platform"/>
            <person name="Cuomo C.A."/>
            <person name="White T.C."/>
            <person name="Graser Y."/>
            <person name="Martinez-Rossi N."/>
            <person name="Heitman J."/>
            <person name="Young S.K."/>
            <person name="Zeng Q."/>
            <person name="Gargeya S."/>
            <person name="Abouelleil A."/>
            <person name="Alvarado L."/>
            <person name="Chapman S.B."/>
            <person name="Gainer-Dewar J."/>
            <person name="Goldberg J."/>
            <person name="Griggs A."/>
            <person name="Gujja S."/>
            <person name="Hansen M."/>
            <person name="Howarth C."/>
            <person name="Imamovic A."/>
            <person name="Larimer J."/>
            <person name="Martinez D."/>
            <person name="Murphy C."/>
            <person name="Pearson M.D."/>
            <person name="Persinoti G."/>
            <person name="Poon T."/>
            <person name="Priest M."/>
            <person name="Roberts A.D."/>
            <person name="Saif S."/>
            <person name="Shea T.D."/>
            <person name="Sykes S.N."/>
            <person name="Wortman J."/>
            <person name="Nusbaum C."/>
            <person name="Birren B."/>
        </authorList>
    </citation>
    <scope>NUCLEOTIDE SEQUENCE [LARGE SCALE GENOMIC DNA]</scope>
    <source>
        <strain evidence="4 5">MR816</strain>
    </source>
</reference>
<protein>
    <submittedName>
        <fullName evidence="4">Uncharacterized protein</fullName>
    </submittedName>
</protein>
<evidence type="ECO:0000313" key="4">
    <source>
        <dbReference type="EMBL" id="KDB26119.1"/>
    </source>
</evidence>